<dbReference type="InterPro" id="IPR027417">
    <property type="entry name" value="P-loop_NTPase"/>
</dbReference>
<dbReference type="InterPro" id="IPR008921">
    <property type="entry name" value="DNA_pol3_clamp-load_cplx_C"/>
</dbReference>
<name>G8QYW1_SPHPG</name>
<dbReference type="AlphaFoldDB" id="G8QYW1"/>
<keyword evidence="7" id="KW-0862">Zinc</keyword>
<comment type="similarity">
    <text evidence="1 11">Belongs to the DnaX/STICHEL family.</text>
</comment>
<comment type="subunit">
    <text evidence="11">DNA polymerase III contains a core (composed of alpha, epsilon and theta chains) that associates with a tau subunit. This core dimerizes to form the POLIII' complex. PolIII' associates with the gamma complex (composed of gamma, delta, delta', psi and chi chains) and with the beta chain to form the complete DNA polymerase III complex.</text>
</comment>
<proteinExistence type="inferred from homology"/>
<dbReference type="Gene3D" id="1.20.272.10">
    <property type="match status" value="1"/>
</dbReference>
<protein>
    <recommendedName>
        <fullName evidence="11">DNA polymerase III subunit gamma/tau</fullName>
        <ecNumber evidence="11">2.7.7.7</ecNumber>
    </recommendedName>
</protein>
<dbReference type="Proteomes" id="UP000005632">
    <property type="component" value="Chromosome"/>
</dbReference>
<evidence type="ECO:0000259" key="12">
    <source>
        <dbReference type="SMART" id="SM00382"/>
    </source>
</evidence>
<dbReference type="GO" id="GO:0046872">
    <property type="term" value="F:metal ion binding"/>
    <property type="evidence" value="ECO:0007669"/>
    <property type="project" value="UniProtKB-KW"/>
</dbReference>
<dbReference type="SMART" id="SM00382">
    <property type="entry name" value="AAA"/>
    <property type="match status" value="1"/>
</dbReference>
<dbReference type="NCBIfam" id="NF004046">
    <property type="entry name" value="PRK05563.1"/>
    <property type="match status" value="1"/>
</dbReference>
<dbReference type="Pfam" id="PF13177">
    <property type="entry name" value="DNA_pol3_delta2"/>
    <property type="match status" value="1"/>
</dbReference>
<dbReference type="InterPro" id="IPR045085">
    <property type="entry name" value="HLD_clamp_pol_III_gamma_tau"/>
</dbReference>
<evidence type="ECO:0000256" key="3">
    <source>
        <dbReference type="ARBA" id="ARBA00022695"/>
    </source>
</evidence>
<evidence type="ECO:0000256" key="6">
    <source>
        <dbReference type="ARBA" id="ARBA00022741"/>
    </source>
</evidence>
<sequence>MAYEVTATRKRPQLFDNLVGQEFVVSTIKNAIEQGRIAHAYLFSGPRGVGKTSSARILARALNCDSGPTPYPCGTCSNCTEITRGNSVDVIEIDGASNTSVNDIRQIKDEVLFPPQTSRYKIYIIDEVHMLSTSAFNALLKTIEEPPAYIVFIFATTEPQKVPATIRSRCQQFHFRLIDLETIKMCLSDAARELEIEADDDALFWIAKESTGSLRDAYTLFDQVVSFSNGHITLEQISDKLGLVGIDQINHVVSNLLGGKHKEALLAVQSLLQNGVSIEQCIKDFTQYFRSLLLMKEGITEESILGVQSDRIPSQIRNAYAKEQLEAGVELFLTLYRDIRYSLNPRFELELAVSRLGSLPHLASTTTLLKRLSQLKDDLLQGKVALSATAPPQPMVETEREKQIPRQAVVQEIQKPEAIPVNLPKQVVPVPVQRPFAKEDIPSLVGKLSNTPILSQVAQSIKKIDNNDNQLTLTFTTKFCKNKAEENQDKFRLLIKEISGYSGKLSFAYIETEEKTQGLKTDPVINKIASVFRGEIS</sequence>
<gene>
    <name evidence="11" type="primary">dnaX</name>
    <name evidence="13" type="ordered locus">SpiGrapes_1945</name>
</gene>
<accession>G8QYW1</accession>
<dbReference type="STRING" id="158190.SpiGrapes_1945"/>
<dbReference type="Gene3D" id="1.10.8.60">
    <property type="match status" value="1"/>
</dbReference>
<dbReference type="InterPro" id="IPR050238">
    <property type="entry name" value="DNA_Rep/Repair_Clamp_Loader"/>
</dbReference>
<dbReference type="KEGG" id="sgp:SpiGrapes_1945"/>
<dbReference type="CDD" id="cd18137">
    <property type="entry name" value="HLD_clamp_pol_III_gamma_tau"/>
    <property type="match status" value="1"/>
</dbReference>
<dbReference type="FunFam" id="3.40.50.300:FF:000014">
    <property type="entry name" value="DNA polymerase III subunit gamma/tau"/>
    <property type="match status" value="1"/>
</dbReference>
<dbReference type="SUPFAM" id="SSF52540">
    <property type="entry name" value="P-loop containing nucleoside triphosphate hydrolases"/>
    <property type="match status" value="1"/>
</dbReference>
<comment type="catalytic activity">
    <reaction evidence="10 11">
        <text>DNA(n) + a 2'-deoxyribonucleoside 5'-triphosphate = DNA(n+1) + diphosphate</text>
        <dbReference type="Rhea" id="RHEA:22508"/>
        <dbReference type="Rhea" id="RHEA-COMP:17339"/>
        <dbReference type="Rhea" id="RHEA-COMP:17340"/>
        <dbReference type="ChEBI" id="CHEBI:33019"/>
        <dbReference type="ChEBI" id="CHEBI:61560"/>
        <dbReference type="ChEBI" id="CHEBI:173112"/>
        <dbReference type="EC" id="2.7.7.7"/>
    </reaction>
</comment>
<dbReference type="SUPFAM" id="SSF48019">
    <property type="entry name" value="post-AAA+ oligomerization domain-like"/>
    <property type="match status" value="1"/>
</dbReference>
<dbReference type="NCBIfam" id="TIGR02397">
    <property type="entry name" value="dnaX_nterm"/>
    <property type="match status" value="1"/>
</dbReference>
<dbReference type="EC" id="2.7.7.7" evidence="11"/>
<keyword evidence="5" id="KW-0479">Metal-binding</keyword>
<dbReference type="eggNOG" id="COG2812">
    <property type="taxonomic scope" value="Bacteria"/>
</dbReference>
<dbReference type="Pfam" id="PF22608">
    <property type="entry name" value="DNAX_ATPase_lid"/>
    <property type="match status" value="1"/>
</dbReference>
<reference evidence="13 14" key="1">
    <citation type="submission" date="2011-11" db="EMBL/GenBank/DDBJ databases">
        <title>Complete sequence of Spirochaeta sp. grapes.</title>
        <authorList>
            <consortium name="US DOE Joint Genome Institute"/>
            <person name="Lucas S."/>
            <person name="Han J."/>
            <person name="Lapidus A."/>
            <person name="Cheng J.-F."/>
            <person name="Goodwin L."/>
            <person name="Pitluck S."/>
            <person name="Peters L."/>
            <person name="Ovchinnikova G."/>
            <person name="Munk A.C."/>
            <person name="Detter J.C."/>
            <person name="Han C."/>
            <person name="Tapia R."/>
            <person name="Land M."/>
            <person name="Hauser L."/>
            <person name="Kyrpides N."/>
            <person name="Ivanova N."/>
            <person name="Pagani I."/>
            <person name="Ritalahtilisa K."/>
            <person name="Loeffler F."/>
            <person name="Woyke T."/>
        </authorList>
    </citation>
    <scope>NUCLEOTIDE SEQUENCE [LARGE SCALE GENOMIC DNA]</scope>
    <source>
        <strain evidence="14">ATCC BAA-1885 / DSM 22778 / Grapes</strain>
    </source>
</reference>
<evidence type="ECO:0000313" key="14">
    <source>
        <dbReference type="Proteomes" id="UP000005632"/>
    </source>
</evidence>
<keyword evidence="3 11" id="KW-0548">Nucleotidyltransferase</keyword>
<dbReference type="PANTHER" id="PTHR11669:SF0">
    <property type="entry name" value="PROTEIN STICHEL-LIKE 2"/>
    <property type="match status" value="1"/>
</dbReference>
<organism evidence="13 14">
    <name type="scientific">Sphaerochaeta pleomorpha (strain ATCC BAA-1885 / DSM 22778 / Grapes)</name>
    <dbReference type="NCBI Taxonomy" id="158190"/>
    <lineage>
        <taxon>Bacteria</taxon>
        <taxon>Pseudomonadati</taxon>
        <taxon>Spirochaetota</taxon>
        <taxon>Spirochaetia</taxon>
        <taxon>Spirochaetales</taxon>
        <taxon>Sphaerochaetaceae</taxon>
        <taxon>Sphaerochaeta</taxon>
    </lineage>
</organism>
<evidence type="ECO:0000256" key="5">
    <source>
        <dbReference type="ARBA" id="ARBA00022723"/>
    </source>
</evidence>
<dbReference type="EMBL" id="CP003155">
    <property type="protein sequence ID" value="AEV29738.1"/>
    <property type="molecule type" value="Genomic_DNA"/>
</dbReference>
<dbReference type="GO" id="GO:0009360">
    <property type="term" value="C:DNA polymerase III complex"/>
    <property type="evidence" value="ECO:0007669"/>
    <property type="project" value="InterPro"/>
</dbReference>
<dbReference type="GO" id="GO:0003887">
    <property type="term" value="F:DNA-directed DNA polymerase activity"/>
    <property type="evidence" value="ECO:0007669"/>
    <property type="project" value="UniProtKB-KW"/>
</dbReference>
<keyword evidence="2 11" id="KW-0808">Transferase</keyword>
<dbReference type="Pfam" id="PF12169">
    <property type="entry name" value="DNA_pol3_gamma3"/>
    <property type="match status" value="1"/>
</dbReference>
<dbReference type="InterPro" id="IPR003593">
    <property type="entry name" value="AAA+_ATPase"/>
</dbReference>
<evidence type="ECO:0000256" key="1">
    <source>
        <dbReference type="ARBA" id="ARBA00006360"/>
    </source>
</evidence>
<dbReference type="OrthoDB" id="9810148at2"/>
<dbReference type="HOGENOM" id="CLU_006229_0_4_12"/>
<evidence type="ECO:0000313" key="13">
    <source>
        <dbReference type="EMBL" id="AEV29738.1"/>
    </source>
</evidence>
<dbReference type="CDD" id="cd00009">
    <property type="entry name" value="AAA"/>
    <property type="match status" value="1"/>
</dbReference>
<dbReference type="PRINTS" id="PR00300">
    <property type="entry name" value="CLPPROTEASEA"/>
</dbReference>
<evidence type="ECO:0000256" key="4">
    <source>
        <dbReference type="ARBA" id="ARBA00022705"/>
    </source>
</evidence>
<dbReference type="InterPro" id="IPR022754">
    <property type="entry name" value="DNA_pol_III_gamma-3"/>
</dbReference>
<keyword evidence="6 11" id="KW-0547">Nucleotide-binding</keyword>
<dbReference type="InterPro" id="IPR001270">
    <property type="entry name" value="ClpA/B"/>
</dbReference>
<comment type="function">
    <text evidence="11">DNA polymerase III is a complex, multichain enzyme responsible for most of the replicative synthesis in bacteria. This DNA polymerase also exhibits 3' to 5' exonuclease activity.</text>
</comment>
<dbReference type="GO" id="GO:0006261">
    <property type="term" value="P:DNA-templated DNA replication"/>
    <property type="evidence" value="ECO:0007669"/>
    <property type="project" value="TreeGrafter"/>
</dbReference>
<dbReference type="GO" id="GO:0005524">
    <property type="term" value="F:ATP binding"/>
    <property type="evidence" value="ECO:0007669"/>
    <property type="project" value="UniProtKB-KW"/>
</dbReference>
<evidence type="ECO:0000256" key="7">
    <source>
        <dbReference type="ARBA" id="ARBA00022833"/>
    </source>
</evidence>
<keyword evidence="14" id="KW-1185">Reference proteome</keyword>
<keyword evidence="8 11" id="KW-0067">ATP-binding</keyword>
<dbReference type="GO" id="GO:0003677">
    <property type="term" value="F:DNA binding"/>
    <property type="evidence" value="ECO:0007669"/>
    <property type="project" value="InterPro"/>
</dbReference>
<evidence type="ECO:0000256" key="9">
    <source>
        <dbReference type="ARBA" id="ARBA00022932"/>
    </source>
</evidence>
<keyword evidence="9 11" id="KW-0239">DNA-directed DNA polymerase</keyword>
<evidence type="ECO:0000256" key="2">
    <source>
        <dbReference type="ARBA" id="ARBA00022679"/>
    </source>
</evidence>
<dbReference type="NCBIfam" id="NF005173">
    <property type="entry name" value="PRK06647.1"/>
    <property type="match status" value="1"/>
</dbReference>
<dbReference type="InterPro" id="IPR012763">
    <property type="entry name" value="DNA_pol_III_sug/sutau_N"/>
</dbReference>
<dbReference type="Gene3D" id="3.40.50.300">
    <property type="entry name" value="P-loop containing nucleotide triphosphate hydrolases"/>
    <property type="match status" value="1"/>
</dbReference>
<dbReference type="RefSeq" id="WP_014270581.1">
    <property type="nucleotide sequence ID" value="NC_016633.1"/>
</dbReference>
<dbReference type="PANTHER" id="PTHR11669">
    <property type="entry name" value="REPLICATION FACTOR C / DNA POLYMERASE III GAMMA-TAU SUBUNIT"/>
    <property type="match status" value="1"/>
</dbReference>
<feature type="domain" description="AAA+ ATPase" evidence="12">
    <location>
        <begin position="37"/>
        <end position="179"/>
    </location>
</feature>
<evidence type="ECO:0000256" key="11">
    <source>
        <dbReference type="RuleBase" id="RU364063"/>
    </source>
</evidence>
<keyword evidence="4 11" id="KW-0235">DNA replication</keyword>
<evidence type="ECO:0000256" key="10">
    <source>
        <dbReference type="ARBA" id="ARBA00049244"/>
    </source>
</evidence>
<evidence type="ECO:0000256" key="8">
    <source>
        <dbReference type="ARBA" id="ARBA00022840"/>
    </source>
</evidence>